<feature type="repeat" description="ANK" evidence="1">
    <location>
        <begin position="538"/>
        <end position="570"/>
    </location>
</feature>
<dbReference type="PROSITE" id="PS50088">
    <property type="entry name" value="ANK_REPEAT"/>
    <property type="match status" value="4"/>
</dbReference>
<evidence type="ECO:0000256" key="1">
    <source>
        <dbReference type="PROSITE-ProRule" id="PRU00023"/>
    </source>
</evidence>
<dbReference type="PROSITE" id="PS50297">
    <property type="entry name" value="ANK_REP_REGION"/>
    <property type="match status" value="3"/>
</dbReference>
<dbReference type="InterPro" id="IPR052895">
    <property type="entry name" value="HetReg/Transcr_Mod"/>
</dbReference>
<evidence type="ECO:0000259" key="2">
    <source>
        <dbReference type="Pfam" id="PF06985"/>
    </source>
</evidence>
<dbReference type="Proteomes" id="UP001287356">
    <property type="component" value="Unassembled WGS sequence"/>
</dbReference>
<accession>A0AAE0MYB3</accession>
<feature type="repeat" description="ANK" evidence="1">
    <location>
        <begin position="717"/>
        <end position="749"/>
    </location>
</feature>
<dbReference type="InterPro" id="IPR010730">
    <property type="entry name" value="HET"/>
</dbReference>
<evidence type="ECO:0000313" key="3">
    <source>
        <dbReference type="EMBL" id="KAK3361566.1"/>
    </source>
</evidence>
<keyword evidence="1" id="KW-0040">ANK repeat</keyword>
<gene>
    <name evidence="3" type="ORF">B0T24DRAFT_684604</name>
</gene>
<dbReference type="SMART" id="SM00248">
    <property type="entry name" value="ANK"/>
    <property type="match status" value="5"/>
</dbReference>
<dbReference type="PANTHER" id="PTHR24148">
    <property type="entry name" value="ANKYRIN REPEAT DOMAIN-CONTAINING PROTEIN 39 HOMOLOG-RELATED"/>
    <property type="match status" value="1"/>
</dbReference>
<keyword evidence="4" id="KW-1185">Reference proteome</keyword>
<dbReference type="Pfam" id="PF06985">
    <property type="entry name" value="HET"/>
    <property type="match status" value="1"/>
</dbReference>
<feature type="domain" description="Heterokaryon incompatibility" evidence="2">
    <location>
        <begin position="48"/>
        <end position="204"/>
    </location>
</feature>
<dbReference type="Pfam" id="PF12796">
    <property type="entry name" value="Ank_2"/>
    <property type="match status" value="2"/>
</dbReference>
<dbReference type="PRINTS" id="PR01415">
    <property type="entry name" value="ANKYRIN"/>
</dbReference>
<feature type="repeat" description="ANK" evidence="1">
    <location>
        <begin position="684"/>
        <end position="716"/>
    </location>
</feature>
<organism evidence="3 4">
    <name type="scientific">Lasiosphaeria ovina</name>
    <dbReference type="NCBI Taxonomy" id="92902"/>
    <lineage>
        <taxon>Eukaryota</taxon>
        <taxon>Fungi</taxon>
        <taxon>Dikarya</taxon>
        <taxon>Ascomycota</taxon>
        <taxon>Pezizomycotina</taxon>
        <taxon>Sordariomycetes</taxon>
        <taxon>Sordariomycetidae</taxon>
        <taxon>Sordariales</taxon>
        <taxon>Lasiosphaeriaceae</taxon>
        <taxon>Lasiosphaeria</taxon>
    </lineage>
</organism>
<dbReference type="AlphaFoldDB" id="A0AAE0MYB3"/>
<dbReference type="SUPFAM" id="SSF48403">
    <property type="entry name" value="Ankyrin repeat"/>
    <property type="match status" value="1"/>
</dbReference>
<name>A0AAE0MYB3_9PEZI</name>
<protein>
    <submittedName>
        <fullName evidence="3">Ankyrin repeat-containing domain protein</fullName>
    </submittedName>
</protein>
<reference evidence="3" key="2">
    <citation type="submission" date="2023-06" db="EMBL/GenBank/DDBJ databases">
        <authorList>
            <consortium name="Lawrence Berkeley National Laboratory"/>
            <person name="Haridas S."/>
            <person name="Hensen N."/>
            <person name="Bonometti L."/>
            <person name="Westerberg I."/>
            <person name="Brannstrom I.O."/>
            <person name="Guillou S."/>
            <person name="Cros-Aarteil S."/>
            <person name="Calhoun S."/>
            <person name="Kuo A."/>
            <person name="Mondo S."/>
            <person name="Pangilinan J."/>
            <person name="Riley R."/>
            <person name="Labutti K."/>
            <person name="Andreopoulos B."/>
            <person name="Lipzen A."/>
            <person name="Chen C."/>
            <person name="Yanf M."/>
            <person name="Daum C."/>
            <person name="Ng V."/>
            <person name="Clum A."/>
            <person name="Steindorff A."/>
            <person name="Ohm R."/>
            <person name="Martin F."/>
            <person name="Silar P."/>
            <person name="Natvig D."/>
            <person name="Lalanne C."/>
            <person name="Gautier V."/>
            <person name="Ament-Velasquez S.L."/>
            <person name="Kruys A."/>
            <person name="Hutchinson M.I."/>
            <person name="Powell A.J."/>
            <person name="Barry K."/>
            <person name="Miller A.N."/>
            <person name="Grigoriev I.V."/>
            <person name="Debuchy R."/>
            <person name="Gladieux P."/>
            <person name="Thoren M.H."/>
            <person name="Johannesson H."/>
        </authorList>
    </citation>
    <scope>NUCLEOTIDE SEQUENCE</scope>
    <source>
        <strain evidence="3">CBS 958.72</strain>
    </source>
</reference>
<feature type="repeat" description="ANK" evidence="1">
    <location>
        <begin position="571"/>
        <end position="603"/>
    </location>
</feature>
<dbReference type="EMBL" id="JAULSN010000011">
    <property type="protein sequence ID" value="KAK3361566.1"/>
    <property type="molecule type" value="Genomic_DNA"/>
</dbReference>
<proteinExistence type="predicted"/>
<evidence type="ECO:0000313" key="4">
    <source>
        <dbReference type="Proteomes" id="UP001287356"/>
    </source>
</evidence>
<sequence length="783" mass="85144">MAPYQYKPLSAGGQSIRLLRLLPSPHVATKIECEIFEAQIGGPAQVPYEALSYTWGDASETVDIGLSGCVFPATVNLEAGLRALRKRDGPRVLWVDAVCINQSDVQEQGAQVCMMWDIYKAADCVVVWLGPEVGDSAIALENIAKNDSQTKLAARKVMRERPPGDRSPSWCGCHAGDFDTHPSKIGVQNLLNARWFTRVWVLQEVAAAKRVLVTCGDKTVSGNDFYNELVSLGSWYQSFQKILRRVRPALELMNQSTTDLATRSLPLLELIESFRSWDATKSVDKLFALLAFSSDVSLAPELQPDYTIPQHVLAHRIVKFAFPSCVIDPASANSTEVKFKVDGLILGDIHSKMTGADRDFEFYAGKSKLPMAAENPKVSELFAMQAKWHIRLSNERRLGLDGSVVLLRGASRPTVLHFKDGKYIVDMLATPEPTRGKDRWNRERAWSSVLDTLTLSTETEGLMTFDLAWDPFRQPHPSELSRYTPTPNDYVTQWEAKMQSIKDTVDNGGENRHSCQTIALLMAMYRQDSAAIKAGTSKHTITLHQAAYSGHYGTVKLLLAANADPNATFEHYGTALHIAAHRGHAKIAQALLDAGAKADALDGADRTPLEVAAQAGLSASDLAAMVQLFLEAGAVLRPLLPTDDGDDEERLLDLIMAGDGAGVRALLDAGRVKADLTLEIAGMGSVTPLHLAAELGHKDIVAALLAAGAGADPLTSTRTTPLHQAAMNGHTEVVKMLLQAGADVNALDDQGVSPLDFALHRRKLPTAQFISSAGGRAFRFRSG</sequence>
<dbReference type="InterPro" id="IPR036770">
    <property type="entry name" value="Ankyrin_rpt-contain_sf"/>
</dbReference>
<dbReference type="Gene3D" id="1.25.40.20">
    <property type="entry name" value="Ankyrin repeat-containing domain"/>
    <property type="match status" value="2"/>
</dbReference>
<comment type="caution">
    <text evidence="3">The sequence shown here is derived from an EMBL/GenBank/DDBJ whole genome shotgun (WGS) entry which is preliminary data.</text>
</comment>
<reference evidence="3" key="1">
    <citation type="journal article" date="2023" name="Mol. Phylogenet. Evol.">
        <title>Genome-scale phylogeny and comparative genomics of the fungal order Sordariales.</title>
        <authorList>
            <person name="Hensen N."/>
            <person name="Bonometti L."/>
            <person name="Westerberg I."/>
            <person name="Brannstrom I.O."/>
            <person name="Guillou S."/>
            <person name="Cros-Aarteil S."/>
            <person name="Calhoun S."/>
            <person name="Haridas S."/>
            <person name="Kuo A."/>
            <person name="Mondo S."/>
            <person name="Pangilinan J."/>
            <person name="Riley R."/>
            <person name="LaButti K."/>
            <person name="Andreopoulos B."/>
            <person name="Lipzen A."/>
            <person name="Chen C."/>
            <person name="Yan M."/>
            <person name="Daum C."/>
            <person name="Ng V."/>
            <person name="Clum A."/>
            <person name="Steindorff A."/>
            <person name="Ohm R.A."/>
            <person name="Martin F."/>
            <person name="Silar P."/>
            <person name="Natvig D.O."/>
            <person name="Lalanne C."/>
            <person name="Gautier V."/>
            <person name="Ament-Velasquez S.L."/>
            <person name="Kruys A."/>
            <person name="Hutchinson M.I."/>
            <person name="Powell A.J."/>
            <person name="Barry K."/>
            <person name="Miller A.N."/>
            <person name="Grigoriev I.V."/>
            <person name="Debuchy R."/>
            <person name="Gladieux P."/>
            <person name="Hiltunen Thoren M."/>
            <person name="Johannesson H."/>
        </authorList>
    </citation>
    <scope>NUCLEOTIDE SEQUENCE</scope>
    <source>
        <strain evidence="3">CBS 958.72</strain>
    </source>
</reference>
<dbReference type="InterPro" id="IPR002110">
    <property type="entry name" value="Ankyrin_rpt"/>
</dbReference>
<dbReference type="PANTHER" id="PTHR24148:SF78">
    <property type="entry name" value="HETEROKARYON INCOMPATIBILITY DOMAIN-CONTAINING PROTEIN"/>
    <property type="match status" value="1"/>
</dbReference>